<evidence type="ECO:0000256" key="1">
    <source>
        <dbReference type="ARBA" id="ARBA00005085"/>
    </source>
</evidence>
<gene>
    <name evidence="9" type="ORF">SAMN06275492_12215</name>
</gene>
<evidence type="ECO:0000313" key="10">
    <source>
        <dbReference type="Proteomes" id="UP000193355"/>
    </source>
</evidence>
<dbReference type="InterPro" id="IPR019491">
    <property type="entry name" value="Lipoate_protein_ligase_C"/>
</dbReference>
<dbReference type="NCBIfam" id="TIGR00545">
    <property type="entry name" value="lipoyltrans"/>
    <property type="match status" value="1"/>
</dbReference>
<dbReference type="GO" id="GO:0016979">
    <property type="term" value="F:lipoate-protein ligase activity"/>
    <property type="evidence" value="ECO:0007669"/>
    <property type="project" value="UniProtKB-EC"/>
</dbReference>
<dbReference type="GO" id="GO:0009249">
    <property type="term" value="P:protein lipoylation"/>
    <property type="evidence" value="ECO:0007669"/>
    <property type="project" value="InterPro"/>
</dbReference>
<evidence type="ECO:0000256" key="2">
    <source>
        <dbReference type="ARBA" id="ARBA00005124"/>
    </source>
</evidence>
<dbReference type="UniPathway" id="UPA00537">
    <property type="reaction ID" value="UER00594"/>
</dbReference>
<sequence length="333" mass="37029">MNMNCIIHRGNDPFFNLAMEEVLFDRSSRTGEGYILLWRNAPTVVVGRFQNAAGEINEPFLREKGVSVVRRTTGGGAVYHDLGNLNYTFILPVGDRDSKGLDFALYTRPLLDYLEELGVKAELTGRNDLTIEGKKFSGNAQHISKDTMLHHGTILFDTCLEDVAASLSVDPEKFKSKGVASVRSRVTNVSPHLPSPMTMDSFIEGLMAHFAAPFGQTPRALNDDEERAISAMRESKYATWDWVWGSSPPFSLTSERRFEKGKVQVYLDVNDGIISDAAIRGDFFSVQDPSGLEEALRSVKFDRESVASALQGLDVERHLMGISREDLIDLVMS</sequence>
<dbReference type="Proteomes" id="UP000193355">
    <property type="component" value="Unassembled WGS sequence"/>
</dbReference>
<accession>A0A1X7K711</accession>
<keyword evidence="10" id="KW-1185">Reference proteome</keyword>
<comment type="catalytic activity">
    <reaction evidence="7">
        <text>L-lysyl-[lipoyl-carrier protein] + (R)-lipoate + ATP = N(6)-[(R)-lipoyl]-L-lysyl-[lipoyl-carrier protein] + AMP + diphosphate + H(+)</text>
        <dbReference type="Rhea" id="RHEA:49288"/>
        <dbReference type="Rhea" id="RHEA-COMP:10500"/>
        <dbReference type="Rhea" id="RHEA-COMP:10502"/>
        <dbReference type="ChEBI" id="CHEBI:15378"/>
        <dbReference type="ChEBI" id="CHEBI:29969"/>
        <dbReference type="ChEBI" id="CHEBI:30616"/>
        <dbReference type="ChEBI" id="CHEBI:33019"/>
        <dbReference type="ChEBI" id="CHEBI:83088"/>
        <dbReference type="ChEBI" id="CHEBI:83099"/>
        <dbReference type="ChEBI" id="CHEBI:456215"/>
        <dbReference type="EC" id="6.3.1.20"/>
    </reaction>
</comment>
<name>A0A1X7K711_9BACT</name>
<organism evidence="9 10">
    <name type="scientific">Dethiosulfovibrio salsuginis</name>
    <dbReference type="NCBI Taxonomy" id="561720"/>
    <lineage>
        <taxon>Bacteria</taxon>
        <taxon>Thermotogati</taxon>
        <taxon>Synergistota</taxon>
        <taxon>Synergistia</taxon>
        <taxon>Synergistales</taxon>
        <taxon>Dethiosulfovibrionaceae</taxon>
        <taxon>Dethiosulfovibrio</taxon>
    </lineage>
</organism>
<dbReference type="STRING" id="561720.SAMN06275492_12215"/>
<dbReference type="Gene3D" id="3.30.930.10">
    <property type="entry name" value="Bira Bifunctional Protein, Domain 2"/>
    <property type="match status" value="1"/>
</dbReference>
<dbReference type="SUPFAM" id="SSF55681">
    <property type="entry name" value="Class II aaRS and biotin synthetases"/>
    <property type="match status" value="1"/>
</dbReference>
<dbReference type="Gene3D" id="3.30.390.50">
    <property type="entry name" value="CO dehydrogenase flavoprotein, C-terminal domain"/>
    <property type="match status" value="1"/>
</dbReference>
<dbReference type="GO" id="GO:0005524">
    <property type="term" value="F:ATP binding"/>
    <property type="evidence" value="ECO:0007669"/>
    <property type="project" value="UniProtKB-KW"/>
</dbReference>
<dbReference type="Pfam" id="PF10437">
    <property type="entry name" value="Lip_prot_lig_C"/>
    <property type="match status" value="1"/>
</dbReference>
<keyword evidence="6" id="KW-0067">ATP-binding</keyword>
<keyword evidence="4 9" id="KW-0436">Ligase</keyword>
<dbReference type="PROSITE" id="PS51733">
    <property type="entry name" value="BPL_LPL_CATALYTIC"/>
    <property type="match status" value="1"/>
</dbReference>
<dbReference type="GO" id="GO:0005737">
    <property type="term" value="C:cytoplasm"/>
    <property type="evidence" value="ECO:0007669"/>
    <property type="project" value="TreeGrafter"/>
</dbReference>
<dbReference type="InterPro" id="IPR004562">
    <property type="entry name" value="LipoylTrfase_LipoateP_Ligase"/>
</dbReference>
<protein>
    <recommendedName>
        <fullName evidence="3">lipoate--protein ligase</fullName>
        <ecNumber evidence="3">6.3.1.20</ecNumber>
    </recommendedName>
</protein>
<proteinExistence type="predicted"/>
<dbReference type="EC" id="6.3.1.20" evidence="3"/>
<dbReference type="Pfam" id="PF21948">
    <property type="entry name" value="LplA-B_cat"/>
    <property type="match status" value="1"/>
</dbReference>
<dbReference type="PANTHER" id="PTHR12561">
    <property type="entry name" value="LIPOATE-PROTEIN LIGASE"/>
    <property type="match status" value="1"/>
</dbReference>
<dbReference type="GO" id="GO:0017118">
    <property type="term" value="F:lipoyltransferase activity"/>
    <property type="evidence" value="ECO:0007669"/>
    <property type="project" value="TreeGrafter"/>
</dbReference>
<dbReference type="SUPFAM" id="SSF82649">
    <property type="entry name" value="SufE/NifU"/>
    <property type="match status" value="1"/>
</dbReference>
<evidence type="ECO:0000256" key="5">
    <source>
        <dbReference type="ARBA" id="ARBA00022741"/>
    </source>
</evidence>
<evidence type="ECO:0000256" key="7">
    <source>
        <dbReference type="ARBA" id="ARBA00048037"/>
    </source>
</evidence>
<evidence type="ECO:0000256" key="6">
    <source>
        <dbReference type="ARBA" id="ARBA00022840"/>
    </source>
</evidence>
<dbReference type="InterPro" id="IPR004143">
    <property type="entry name" value="BPL_LPL_catalytic"/>
</dbReference>
<feature type="domain" description="BPL/LPL catalytic" evidence="8">
    <location>
        <begin position="29"/>
        <end position="218"/>
    </location>
</feature>
<evidence type="ECO:0000313" key="9">
    <source>
        <dbReference type="EMBL" id="SMG36768.1"/>
    </source>
</evidence>
<evidence type="ECO:0000256" key="3">
    <source>
        <dbReference type="ARBA" id="ARBA00012367"/>
    </source>
</evidence>
<comment type="pathway">
    <text evidence="1">Protein modification; protein lipoylation via exogenous pathway; protein N(6)-(lipoyl)lysine from lipoate: step 2/2.</text>
</comment>
<dbReference type="EMBL" id="FXBB01000022">
    <property type="protein sequence ID" value="SMG36768.1"/>
    <property type="molecule type" value="Genomic_DNA"/>
</dbReference>
<evidence type="ECO:0000256" key="4">
    <source>
        <dbReference type="ARBA" id="ARBA00022598"/>
    </source>
</evidence>
<dbReference type="CDD" id="cd16443">
    <property type="entry name" value="LplA"/>
    <property type="match status" value="1"/>
</dbReference>
<dbReference type="AlphaFoldDB" id="A0A1X7K711"/>
<comment type="pathway">
    <text evidence="2">Protein modification; protein lipoylation via exogenous pathway; protein N(6)-(lipoyl)lysine from lipoate: step 1/2.</text>
</comment>
<keyword evidence="5" id="KW-0547">Nucleotide-binding</keyword>
<dbReference type="PANTHER" id="PTHR12561:SF3">
    <property type="entry name" value="LIPOYLTRANSFERASE 1, MITOCHONDRIAL"/>
    <property type="match status" value="1"/>
</dbReference>
<reference evidence="10" key="1">
    <citation type="submission" date="2017-04" db="EMBL/GenBank/DDBJ databases">
        <authorList>
            <person name="Varghese N."/>
            <person name="Submissions S."/>
        </authorList>
    </citation>
    <scope>NUCLEOTIDE SEQUENCE [LARGE SCALE GENOMIC DNA]</scope>
    <source>
        <strain evidence="10">USBA 82</strain>
    </source>
</reference>
<dbReference type="InterPro" id="IPR045864">
    <property type="entry name" value="aa-tRNA-synth_II/BPL/LPL"/>
</dbReference>
<evidence type="ECO:0000259" key="8">
    <source>
        <dbReference type="PROSITE" id="PS51733"/>
    </source>
</evidence>